<evidence type="ECO:0000313" key="2">
    <source>
        <dbReference type="EMBL" id="MDO1451186.1"/>
    </source>
</evidence>
<proteinExistence type="predicted"/>
<dbReference type="Proteomes" id="UP001168528">
    <property type="component" value="Unassembled WGS sequence"/>
</dbReference>
<name>A0ABT8RGF8_9BACT</name>
<keyword evidence="3" id="KW-1185">Reference proteome</keyword>
<dbReference type="Gene3D" id="1.20.1420.60">
    <property type="match status" value="1"/>
</dbReference>
<feature type="domain" description="DNA mimic protein DMP19 C-terminal" evidence="1">
    <location>
        <begin position="1"/>
        <end position="58"/>
    </location>
</feature>
<protein>
    <submittedName>
        <fullName evidence="2">DUF4375 domain-containing protein</fullName>
    </submittedName>
</protein>
<evidence type="ECO:0000313" key="3">
    <source>
        <dbReference type="Proteomes" id="UP001168528"/>
    </source>
</evidence>
<dbReference type="InterPro" id="IPR025402">
    <property type="entry name" value="DMP19_C"/>
</dbReference>
<dbReference type="Pfam" id="PF14300">
    <property type="entry name" value="DMP19"/>
    <property type="match status" value="1"/>
</dbReference>
<sequence length="91" mass="10478">MNPLQKQILASEVLDGEVNNGGFDQFYRNWQLEYIDDAIEGFKQFGDEAFIRLAQVSKQCTSSDRIGQVMAKGKRQMSKLSYPNLHDYVQK</sequence>
<dbReference type="EMBL" id="JAUKPO010000046">
    <property type="protein sequence ID" value="MDO1451186.1"/>
    <property type="molecule type" value="Genomic_DNA"/>
</dbReference>
<gene>
    <name evidence="2" type="ORF">Q0590_33235</name>
</gene>
<evidence type="ECO:0000259" key="1">
    <source>
        <dbReference type="Pfam" id="PF14300"/>
    </source>
</evidence>
<organism evidence="2 3">
    <name type="scientific">Rhodocytophaga aerolata</name>
    <dbReference type="NCBI Taxonomy" id="455078"/>
    <lineage>
        <taxon>Bacteria</taxon>
        <taxon>Pseudomonadati</taxon>
        <taxon>Bacteroidota</taxon>
        <taxon>Cytophagia</taxon>
        <taxon>Cytophagales</taxon>
        <taxon>Rhodocytophagaceae</taxon>
        <taxon>Rhodocytophaga</taxon>
    </lineage>
</organism>
<comment type="caution">
    <text evidence="2">The sequence shown here is derived from an EMBL/GenBank/DDBJ whole genome shotgun (WGS) entry which is preliminary data.</text>
</comment>
<accession>A0ABT8RGF8</accession>
<reference evidence="2" key="1">
    <citation type="submission" date="2023-07" db="EMBL/GenBank/DDBJ databases">
        <title>The genome sequence of Rhodocytophaga aerolata KACC 12507.</title>
        <authorList>
            <person name="Zhang X."/>
        </authorList>
    </citation>
    <scope>NUCLEOTIDE SEQUENCE</scope>
    <source>
        <strain evidence="2">KACC 12507</strain>
    </source>
</reference>
<dbReference type="RefSeq" id="WP_302041986.1">
    <property type="nucleotide sequence ID" value="NZ_JAUKPO010000046.1"/>
</dbReference>